<gene>
    <name evidence="2" type="ORF">B9Q03_09290</name>
</gene>
<feature type="transmembrane region" description="Helical" evidence="1">
    <location>
        <begin position="219"/>
        <end position="239"/>
    </location>
</feature>
<proteinExistence type="predicted"/>
<keyword evidence="1" id="KW-1133">Transmembrane helix</keyword>
<reference evidence="2 3" key="1">
    <citation type="submission" date="2017-04" db="EMBL/GenBank/DDBJ databases">
        <title>Novel microbial lineages endemic to geothermal iron-oxide mats fill important gaps in the evolutionary history of Archaea.</title>
        <authorList>
            <person name="Jay Z.J."/>
            <person name="Beam J.P."/>
            <person name="Dlakic M."/>
            <person name="Rusch D.B."/>
            <person name="Kozubal M.A."/>
            <person name="Inskeep W.P."/>
        </authorList>
    </citation>
    <scope>NUCLEOTIDE SEQUENCE [LARGE SCALE GENOMIC DNA]</scope>
    <source>
        <strain evidence="2">OSP_D</strain>
    </source>
</reference>
<feature type="transmembrane region" description="Helical" evidence="1">
    <location>
        <begin position="144"/>
        <end position="165"/>
    </location>
</feature>
<feature type="transmembrane region" description="Helical" evidence="1">
    <location>
        <begin position="186"/>
        <end position="207"/>
    </location>
</feature>
<keyword evidence="1" id="KW-0812">Transmembrane</keyword>
<dbReference type="Proteomes" id="UP000240322">
    <property type="component" value="Unassembled WGS sequence"/>
</dbReference>
<dbReference type="AlphaFoldDB" id="A0A2R6AQ21"/>
<organism evidence="2 3">
    <name type="scientific">Candidatus Marsarchaeota G2 archaeon OSP_D</name>
    <dbReference type="NCBI Taxonomy" id="1978157"/>
    <lineage>
        <taxon>Archaea</taxon>
        <taxon>Candidatus Marsarchaeota</taxon>
        <taxon>Candidatus Marsarchaeota group 2</taxon>
    </lineage>
</organism>
<feature type="transmembrane region" description="Helical" evidence="1">
    <location>
        <begin position="29"/>
        <end position="49"/>
    </location>
</feature>
<evidence type="ECO:0000313" key="2">
    <source>
        <dbReference type="EMBL" id="PSN88470.1"/>
    </source>
</evidence>
<feature type="transmembrane region" description="Helical" evidence="1">
    <location>
        <begin position="70"/>
        <end position="97"/>
    </location>
</feature>
<comment type="caution">
    <text evidence="2">The sequence shown here is derived from an EMBL/GenBank/DDBJ whole genome shotgun (WGS) entry which is preliminary data.</text>
</comment>
<evidence type="ECO:0000313" key="3">
    <source>
        <dbReference type="Proteomes" id="UP000240322"/>
    </source>
</evidence>
<sequence>MPWWHALITMGLGVAFSYAAYFDGPDTGFNAWEGLGSIIFWYSVVYLLLRLPLRNALTIFLKHIRSWVGITAASLYVAFHLLLYGFILEAIFVHLYAPSFGGVPAAIWVNTNLVLPPTPLNALLGLSYNPSITLSVPPIFGSVFSLYSISAALIIAVLVVANVGLIREMGSCPLGLKSRVYVGLPALGVALGASCCISPPILLALVAPVTAVVTYSLPAYYATYFTFPPLAMLALYLNMRSTLKIHRKIRREALTQ</sequence>
<evidence type="ECO:0000256" key="1">
    <source>
        <dbReference type="SAM" id="Phobius"/>
    </source>
</evidence>
<protein>
    <submittedName>
        <fullName evidence="2">Uncharacterized protein</fullName>
    </submittedName>
</protein>
<name>A0A2R6AQ21_9ARCH</name>
<keyword evidence="1" id="KW-0472">Membrane</keyword>
<dbReference type="EMBL" id="NEXE01000120">
    <property type="protein sequence ID" value="PSN88470.1"/>
    <property type="molecule type" value="Genomic_DNA"/>
</dbReference>
<accession>A0A2R6AQ21</accession>